<keyword evidence="3" id="KW-1185">Reference proteome</keyword>
<reference evidence="2" key="3">
    <citation type="submission" date="2025-08" db="UniProtKB">
        <authorList>
            <consortium name="Ensembl"/>
        </authorList>
    </citation>
    <scope>IDENTIFICATION</scope>
</reference>
<feature type="chain" id="PRO_5003577491" description="Secreted protein" evidence="1">
    <location>
        <begin position="22"/>
        <end position="72"/>
    </location>
</feature>
<accession>H2XUK3</accession>
<organism evidence="2 3">
    <name type="scientific">Ciona intestinalis</name>
    <name type="common">Transparent sea squirt</name>
    <name type="synonym">Ascidia intestinalis</name>
    <dbReference type="NCBI Taxonomy" id="7719"/>
    <lineage>
        <taxon>Eukaryota</taxon>
        <taxon>Metazoa</taxon>
        <taxon>Chordata</taxon>
        <taxon>Tunicata</taxon>
        <taxon>Ascidiacea</taxon>
        <taxon>Phlebobranchia</taxon>
        <taxon>Cionidae</taxon>
        <taxon>Ciona</taxon>
    </lineage>
</organism>
<dbReference type="Ensembl" id="ENSCINT00000034238.1">
    <property type="protein sequence ID" value="ENSCINP00000033337.1"/>
    <property type="gene ID" value="ENSCING00000024469.1"/>
</dbReference>
<dbReference type="Proteomes" id="UP000008144">
    <property type="component" value="Chromosome 6"/>
</dbReference>
<evidence type="ECO:0000313" key="2">
    <source>
        <dbReference type="Ensembl" id="ENSCINP00000033337.1"/>
    </source>
</evidence>
<reference evidence="2" key="2">
    <citation type="journal article" date="2008" name="Genome Biol.">
        <title>Improved genome assembly and evidence-based global gene model set for the chordate Ciona intestinalis: new insight into intron and operon populations.</title>
        <authorList>
            <person name="Satou Y."/>
            <person name="Mineta K."/>
            <person name="Ogasawara M."/>
            <person name="Sasakura Y."/>
            <person name="Shoguchi E."/>
            <person name="Ueno K."/>
            <person name="Yamada L."/>
            <person name="Matsumoto J."/>
            <person name="Wasserscheid J."/>
            <person name="Dewar K."/>
            <person name="Wiley G.B."/>
            <person name="Macmil S.L."/>
            <person name="Roe B.A."/>
            <person name="Zeller R.W."/>
            <person name="Hastings K.E."/>
            <person name="Lemaire P."/>
            <person name="Lindquist E."/>
            <person name="Endo T."/>
            <person name="Hotta K."/>
            <person name="Inaba K."/>
        </authorList>
    </citation>
    <scope>NUCLEOTIDE SEQUENCE [LARGE SCALE GENOMIC DNA]</scope>
    <source>
        <strain evidence="2">wild type</strain>
    </source>
</reference>
<dbReference type="InParanoid" id="H2XUK3"/>
<sequence>MKLSSHLMVMLAVLRRCLVMGAQHSTKLVSREAATVGRAEPLKWTMDKNVKHHVNKNQIFEPFPDDTQMAMF</sequence>
<dbReference type="EMBL" id="EAAA01002285">
    <property type="status" value="NOT_ANNOTATED_CDS"/>
    <property type="molecule type" value="Genomic_DNA"/>
</dbReference>
<evidence type="ECO:0008006" key="4">
    <source>
        <dbReference type="Google" id="ProtNLM"/>
    </source>
</evidence>
<reference evidence="2" key="4">
    <citation type="submission" date="2025-09" db="UniProtKB">
        <authorList>
            <consortium name="Ensembl"/>
        </authorList>
    </citation>
    <scope>IDENTIFICATION</scope>
</reference>
<feature type="signal peptide" evidence="1">
    <location>
        <begin position="1"/>
        <end position="21"/>
    </location>
</feature>
<evidence type="ECO:0000313" key="3">
    <source>
        <dbReference type="Proteomes" id="UP000008144"/>
    </source>
</evidence>
<dbReference type="HOGENOM" id="CLU_2728704_0_0_1"/>
<evidence type="ECO:0000256" key="1">
    <source>
        <dbReference type="SAM" id="SignalP"/>
    </source>
</evidence>
<proteinExistence type="predicted"/>
<keyword evidence="1" id="KW-0732">Signal</keyword>
<dbReference type="AlphaFoldDB" id="H2XUK3"/>
<name>H2XUK3_CIOIN</name>
<reference evidence="3" key="1">
    <citation type="journal article" date="2002" name="Science">
        <title>The draft genome of Ciona intestinalis: insights into chordate and vertebrate origins.</title>
        <authorList>
            <person name="Dehal P."/>
            <person name="Satou Y."/>
            <person name="Campbell R.K."/>
            <person name="Chapman J."/>
            <person name="Degnan B."/>
            <person name="De Tomaso A."/>
            <person name="Davidson B."/>
            <person name="Di Gregorio A."/>
            <person name="Gelpke M."/>
            <person name="Goodstein D.M."/>
            <person name="Harafuji N."/>
            <person name="Hastings K.E."/>
            <person name="Ho I."/>
            <person name="Hotta K."/>
            <person name="Huang W."/>
            <person name="Kawashima T."/>
            <person name="Lemaire P."/>
            <person name="Martinez D."/>
            <person name="Meinertzhagen I.A."/>
            <person name="Necula S."/>
            <person name="Nonaka M."/>
            <person name="Putnam N."/>
            <person name="Rash S."/>
            <person name="Saiga H."/>
            <person name="Satake M."/>
            <person name="Terry A."/>
            <person name="Yamada L."/>
            <person name="Wang H.G."/>
            <person name="Awazu S."/>
            <person name="Azumi K."/>
            <person name="Boore J."/>
            <person name="Branno M."/>
            <person name="Chin-Bow S."/>
            <person name="DeSantis R."/>
            <person name="Doyle S."/>
            <person name="Francino P."/>
            <person name="Keys D.N."/>
            <person name="Haga S."/>
            <person name="Hayashi H."/>
            <person name="Hino K."/>
            <person name="Imai K.S."/>
            <person name="Inaba K."/>
            <person name="Kano S."/>
            <person name="Kobayashi K."/>
            <person name="Kobayashi M."/>
            <person name="Lee B.I."/>
            <person name="Makabe K.W."/>
            <person name="Manohar C."/>
            <person name="Matassi G."/>
            <person name="Medina M."/>
            <person name="Mochizuki Y."/>
            <person name="Mount S."/>
            <person name="Morishita T."/>
            <person name="Miura S."/>
            <person name="Nakayama A."/>
            <person name="Nishizaka S."/>
            <person name="Nomoto H."/>
            <person name="Ohta F."/>
            <person name="Oishi K."/>
            <person name="Rigoutsos I."/>
            <person name="Sano M."/>
            <person name="Sasaki A."/>
            <person name="Sasakura Y."/>
            <person name="Shoguchi E."/>
            <person name="Shin-i T."/>
            <person name="Spagnuolo A."/>
            <person name="Stainier D."/>
            <person name="Suzuki M.M."/>
            <person name="Tassy O."/>
            <person name="Takatori N."/>
            <person name="Tokuoka M."/>
            <person name="Yagi K."/>
            <person name="Yoshizaki F."/>
            <person name="Wada S."/>
            <person name="Zhang C."/>
            <person name="Hyatt P.D."/>
            <person name="Larimer F."/>
            <person name="Detter C."/>
            <person name="Doggett N."/>
            <person name="Glavina T."/>
            <person name="Hawkins T."/>
            <person name="Richardson P."/>
            <person name="Lucas S."/>
            <person name="Kohara Y."/>
            <person name="Levine M."/>
            <person name="Satoh N."/>
            <person name="Rokhsar D.S."/>
        </authorList>
    </citation>
    <scope>NUCLEOTIDE SEQUENCE [LARGE SCALE GENOMIC DNA]</scope>
</reference>
<protein>
    <recommendedName>
        <fullName evidence="4">Secreted protein</fullName>
    </recommendedName>
</protein>